<comment type="caution">
    <text evidence="1">The sequence shown here is derived from an EMBL/GenBank/DDBJ whole genome shotgun (WGS) entry which is preliminary data.</text>
</comment>
<name>A0ABS3YIM1_9BACT</name>
<accession>A0ABS3YIM1</accession>
<evidence type="ECO:0000313" key="2">
    <source>
        <dbReference type="Proteomes" id="UP000679126"/>
    </source>
</evidence>
<dbReference type="EMBL" id="JAGHKP010000004">
    <property type="protein sequence ID" value="MBO9154489.1"/>
    <property type="molecule type" value="Genomic_DNA"/>
</dbReference>
<protein>
    <submittedName>
        <fullName evidence="1">Uncharacterized protein</fullName>
    </submittedName>
</protein>
<sequence>MVRFHNHYEYQTFEMDLIGLAASDTQVSRMKLNEFRERQSTGLSTVVTPISLAAGAGSVQPVPAPTAFIFTVFPAWRIFAQILSISSN</sequence>
<keyword evidence="2" id="KW-1185">Reference proteome</keyword>
<gene>
    <name evidence="1" type="ORF">J7I43_19845</name>
</gene>
<reference evidence="2" key="1">
    <citation type="submission" date="2021-03" db="EMBL/GenBank/DDBJ databases">
        <title>Assistant Professor.</title>
        <authorList>
            <person name="Huq M.A."/>
        </authorList>
    </citation>
    <scope>NUCLEOTIDE SEQUENCE [LARGE SCALE GENOMIC DNA]</scope>
    <source>
        <strain evidence="2">MAH-28</strain>
    </source>
</reference>
<proteinExistence type="predicted"/>
<dbReference type="Proteomes" id="UP000679126">
    <property type="component" value="Unassembled WGS sequence"/>
</dbReference>
<evidence type="ECO:0000313" key="1">
    <source>
        <dbReference type="EMBL" id="MBO9154489.1"/>
    </source>
</evidence>
<organism evidence="1 2">
    <name type="scientific">Chitinophaga chungangae</name>
    <dbReference type="NCBI Taxonomy" id="2821488"/>
    <lineage>
        <taxon>Bacteria</taxon>
        <taxon>Pseudomonadati</taxon>
        <taxon>Bacteroidota</taxon>
        <taxon>Chitinophagia</taxon>
        <taxon>Chitinophagales</taxon>
        <taxon>Chitinophagaceae</taxon>
        <taxon>Chitinophaga</taxon>
    </lineage>
</organism>